<feature type="transmembrane region" description="Helical" evidence="10">
    <location>
        <begin position="754"/>
        <end position="776"/>
    </location>
</feature>
<dbReference type="InterPro" id="IPR006153">
    <property type="entry name" value="Cation/H_exchanger_TM"/>
</dbReference>
<organism evidence="12 13">
    <name type="scientific">Phaeodactylum tricornutum (strain CCAP 1055/1)</name>
    <dbReference type="NCBI Taxonomy" id="556484"/>
    <lineage>
        <taxon>Eukaryota</taxon>
        <taxon>Sar</taxon>
        <taxon>Stramenopiles</taxon>
        <taxon>Ochrophyta</taxon>
        <taxon>Bacillariophyta</taxon>
        <taxon>Bacillariophyceae</taxon>
        <taxon>Bacillariophycidae</taxon>
        <taxon>Naviculales</taxon>
        <taxon>Phaeodactylaceae</taxon>
        <taxon>Phaeodactylum</taxon>
    </lineage>
</organism>
<keyword evidence="4 10" id="KW-1133">Transmembrane helix</keyword>
<reference evidence="12 13" key="1">
    <citation type="journal article" date="2008" name="Nature">
        <title>The Phaeodactylum genome reveals the evolutionary history of diatom genomes.</title>
        <authorList>
            <person name="Bowler C."/>
            <person name="Allen A.E."/>
            <person name="Badger J.H."/>
            <person name="Grimwood J."/>
            <person name="Jabbari K."/>
            <person name="Kuo A."/>
            <person name="Maheswari U."/>
            <person name="Martens C."/>
            <person name="Maumus F."/>
            <person name="Otillar R.P."/>
            <person name="Rayko E."/>
            <person name="Salamov A."/>
            <person name="Vandepoele K."/>
            <person name="Beszteri B."/>
            <person name="Gruber A."/>
            <person name="Heijde M."/>
            <person name="Katinka M."/>
            <person name="Mock T."/>
            <person name="Valentin K."/>
            <person name="Verret F."/>
            <person name="Berges J.A."/>
            <person name="Brownlee C."/>
            <person name="Cadoret J.P."/>
            <person name="Chiovitti A."/>
            <person name="Choi C.J."/>
            <person name="Coesel S."/>
            <person name="De Martino A."/>
            <person name="Detter J.C."/>
            <person name="Durkin C."/>
            <person name="Falciatore A."/>
            <person name="Fournet J."/>
            <person name="Haruta M."/>
            <person name="Huysman M.J."/>
            <person name="Jenkins B.D."/>
            <person name="Jiroutova K."/>
            <person name="Jorgensen R.E."/>
            <person name="Joubert Y."/>
            <person name="Kaplan A."/>
            <person name="Kroger N."/>
            <person name="Kroth P.G."/>
            <person name="La Roche J."/>
            <person name="Lindquist E."/>
            <person name="Lommer M."/>
            <person name="Martin-Jezequel V."/>
            <person name="Lopez P.J."/>
            <person name="Lucas S."/>
            <person name="Mangogna M."/>
            <person name="McGinnis K."/>
            <person name="Medlin L.K."/>
            <person name="Montsant A."/>
            <person name="Oudot-Le Secq M.P."/>
            <person name="Napoli C."/>
            <person name="Obornik M."/>
            <person name="Parker M.S."/>
            <person name="Petit J.L."/>
            <person name="Porcel B.M."/>
            <person name="Poulsen N."/>
            <person name="Robison M."/>
            <person name="Rychlewski L."/>
            <person name="Rynearson T.A."/>
            <person name="Schmutz J."/>
            <person name="Shapiro H."/>
            <person name="Siaut M."/>
            <person name="Stanley M."/>
            <person name="Sussman M.R."/>
            <person name="Taylor A.R."/>
            <person name="Vardi A."/>
            <person name="von Dassow P."/>
            <person name="Vyverman W."/>
            <person name="Willis A."/>
            <person name="Wyrwicz L.S."/>
            <person name="Rokhsar D.S."/>
            <person name="Weissenbach J."/>
            <person name="Armbrust E.V."/>
            <person name="Green B.R."/>
            <person name="Van de Peer Y."/>
            <person name="Grigoriev I.V."/>
        </authorList>
    </citation>
    <scope>NUCLEOTIDE SEQUENCE [LARGE SCALE GENOMIC DNA]</scope>
    <source>
        <strain evidence="12 13">CCAP 1055/1</strain>
    </source>
</reference>
<evidence type="ECO:0000313" key="12">
    <source>
        <dbReference type="EMBL" id="EEC50819.1"/>
    </source>
</evidence>
<keyword evidence="5" id="KW-0915">Sodium</keyword>
<dbReference type="RefSeq" id="XP_002178005.1">
    <property type="nucleotide sequence ID" value="XM_002177969.1"/>
</dbReference>
<dbReference type="GO" id="GO:0015386">
    <property type="term" value="F:potassium:proton antiporter activity"/>
    <property type="evidence" value="ECO:0007669"/>
    <property type="project" value="TreeGrafter"/>
</dbReference>
<dbReference type="GO" id="GO:0098719">
    <property type="term" value="P:sodium ion import across plasma membrane"/>
    <property type="evidence" value="ECO:0007669"/>
    <property type="project" value="TreeGrafter"/>
</dbReference>
<dbReference type="PANTHER" id="PTHR10110">
    <property type="entry name" value="SODIUM/HYDROGEN EXCHANGER"/>
    <property type="match status" value="1"/>
</dbReference>
<feature type="transmembrane region" description="Helical" evidence="10">
    <location>
        <begin position="564"/>
        <end position="582"/>
    </location>
</feature>
<evidence type="ECO:0000256" key="6">
    <source>
        <dbReference type="ARBA" id="ARBA00023065"/>
    </source>
</evidence>
<feature type="transmembrane region" description="Helical" evidence="10">
    <location>
        <begin position="668"/>
        <end position="685"/>
    </location>
</feature>
<dbReference type="OrthoDB" id="196264at2759"/>
<dbReference type="GeneID" id="7197582"/>
<dbReference type="GO" id="GO:0005886">
    <property type="term" value="C:plasma membrane"/>
    <property type="evidence" value="ECO:0007669"/>
    <property type="project" value="TreeGrafter"/>
</dbReference>
<dbReference type="GO" id="GO:0015385">
    <property type="term" value="F:sodium:proton antiporter activity"/>
    <property type="evidence" value="ECO:0007669"/>
    <property type="project" value="InterPro"/>
</dbReference>
<evidence type="ECO:0000256" key="2">
    <source>
        <dbReference type="ARBA" id="ARBA00022448"/>
    </source>
</evidence>
<evidence type="ECO:0000256" key="9">
    <source>
        <dbReference type="SAM" id="MobiDB-lite"/>
    </source>
</evidence>
<evidence type="ECO:0000256" key="3">
    <source>
        <dbReference type="ARBA" id="ARBA00022692"/>
    </source>
</evidence>
<comment type="subcellular location">
    <subcellularLocation>
        <location evidence="1">Membrane</location>
        <topology evidence="1">Multi-pass membrane protein</topology>
    </subcellularLocation>
</comment>
<evidence type="ECO:0000313" key="13">
    <source>
        <dbReference type="Proteomes" id="UP000000759"/>
    </source>
</evidence>
<feature type="transmembrane region" description="Helical" evidence="10">
    <location>
        <begin position="788"/>
        <end position="813"/>
    </location>
</feature>
<sequence>MLHTPASPSGSVGSLKRDKEETDFDFDHDEGFIIPLQMYSNTGSRMRNTALTPPSRRKFPWMWTMLVFLTLISIAFAFWSELLEAFPTITIHSNIANHERQSGVFPIQPVASASRRGSGAPVAVVVDTRESAGEQQQTIMTTEAAAFPPPKLSGIPLHAAQALACRQSVINFVINATDGKDECEGLKKAFERTCSNDGYEDSDSKDKAGRRKHRNMSEKLWDKSIPKVDRWHESVFYLSQTLRRIGDWLMWKEPAPFFLAEDEVATDETWQTARFLVKEDLDRVVYRDILHSWATLDCQIRPELCQARVRRKLDESIESSFANDGNKEVQHSNHTHSGGGLSLDLPFASGHVSEKVMGEALMLQQGDKLIEKATNHTSTNAAKSEAAASSKAVSDASAAVSAVLNDPSSIEARTCCASILNVYHDNCSTDVDDQVSDSRLFFVVFVMALCGMVKSLIRHFKILWLPEAAGCIIVGVLSGYGMLLLPHHDISFDGNWFLRILVPPIIFEAAISIDKRAFNRHIVPILIYAVAGTLVATVLTASILHRGTTMLSDWCYPIPYVEALAFGALISSIDPIAVLSVLSNMGMTDTDTIYVVIFGESLLNDGVAIVLFHTLVHFLDETLVIDRAAVIAAVIHFVVVAFGSFLIGVASGMLCTVYYWIFHGCQTPLVEVLMFFCWALLPYYVCDGIGWSGIVSVVAAGFVMDLYIVGDEHGESEIGDTREPSPKVESARKRGQIFSPMGQLSNEAKTHIGFVTEIISTMMETAIFAYLGLFLFSHRYHWNIWHTLISITACCLSRGIMIPCLSWVANFILRMQQNRPSCRMQQSAGRKSPQSAGVVIDKKMQLVLWFAGLRGAMSFALVEHIPLYDEVSGIGTRLKPELKAMTSACIMFTVFVLGGRTYHMMEYLGIAPSASARKQQQNPSPLELTALMTSKSYEDSMEIEDDSSRTPSRPGHVFRRQRHKEPMPEGE</sequence>
<dbReference type="KEGG" id="pti:PHATRDRAFT_43552"/>
<dbReference type="EMBL" id="CM000606">
    <property type="protein sequence ID" value="EEC50819.1"/>
    <property type="molecule type" value="Genomic_DNA"/>
</dbReference>
<keyword evidence="7 10" id="KW-0472">Membrane</keyword>
<keyword evidence="6" id="KW-0406">Ion transport</keyword>
<dbReference type="PaxDb" id="2850-Phatr43552"/>
<feature type="transmembrane region" description="Helical" evidence="10">
    <location>
        <begin position="61"/>
        <end position="79"/>
    </location>
</feature>
<gene>
    <name evidence="12" type="ORF">PHATRDRAFT_43552</name>
</gene>
<dbReference type="PRINTS" id="PR01084">
    <property type="entry name" value="NAHEXCHNGR"/>
</dbReference>
<accession>B7FSM0</accession>
<dbReference type="InParanoid" id="B7FSM0"/>
<dbReference type="HOGENOM" id="CLU_305556_0_0_1"/>
<dbReference type="Pfam" id="PF00999">
    <property type="entry name" value="Na_H_Exchanger"/>
    <property type="match status" value="1"/>
</dbReference>
<feature type="transmembrane region" description="Helical" evidence="10">
    <location>
        <begin position="594"/>
        <end position="616"/>
    </location>
</feature>
<feature type="region of interest" description="Disordered" evidence="9">
    <location>
        <begin position="937"/>
        <end position="971"/>
    </location>
</feature>
<dbReference type="eggNOG" id="KOG1965">
    <property type="taxonomic scope" value="Eukaryota"/>
</dbReference>
<evidence type="ECO:0000259" key="11">
    <source>
        <dbReference type="Pfam" id="PF00999"/>
    </source>
</evidence>
<keyword evidence="2" id="KW-0813">Transport</keyword>
<evidence type="ECO:0000256" key="5">
    <source>
        <dbReference type="ARBA" id="ARBA00023053"/>
    </source>
</evidence>
<dbReference type="GO" id="GO:0051453">
    <property type="term" value="P:regulation of intracellular pH"/>
    <property type="evidence" value="ECO:0007669"/>
    <property type="project" value="TreeGrafter"/>
</dbReference>
<evidence type="ECO:0000256" key="8">
    <source>
        <dbReference type="ARBA" id="ARBA00023201"/>
    </source>
</evidence>
<protein>
    <recommendedName>
        <fullName evidence="11">Cation/H+ exchanger transmembrane domain-containing protein</fullName>
    </recommendedName>
</protein>
<dbReference type="Proteomes" id="UP000000759">
    <property type="component" value="Chromosome 2"/>
</dbReference>
<dbReference type="Gene3D" id="6.10.140.1330">
    <property type="match status" value="1"/>
</dbReference>
<dbReference type="PANTHER" id="PTHR10110:SF187">
    <property type="entry name" value="SODIUM_HYDROGEN EXCHANGER"/>
    <property type="match status" value="1"/>
</dbReference>
<evidence type="ECO:0000256" key="10">
    <source>
        <dbReference type="SAM" id="Phobius"/>
    </source>
</evidence>
<evidence type="ECO:0000256" key="1">
    <source>
        <dbReference type="ARBA" id="ARBA00004141"/>
    </source>
</evidence>
<proteinExistence type="predicted"/>
<evidence type="ECO:0000256" key="4">
    <source>
        <dbReference type="ARBA" id="ARBA00022989"/>
    </source>
</evidence>
<reference evidence="13" key="2">
    <citation type="submission" date="2008-08" db="EMBL/GenBank/DDBJ databases">
        <authorList>
            <consortium name="Diatom Consortium"/>
            <person name="Grigoriev I."/>
            <person name="Grimwood J."/>
            <person name="Kuo A."/>
            <person name="Otillar R.P."/>
            <person name="Salamov A."/>
            <person name="Detter J.C."/>
            <person name="Lindquist E."/>
            <person name="Shapiro H."/>
            <person name="Lucas S."/>
            <person name="Glavina del Rio T."/>
            <person name="Pitluck S."/>
            <person name="Rokhsar D."/>
            <person name="Bowler C."/>
        </authorList>
    </citation>
    <scope>GENOME REANNOTATION</scope>
    <source>
        <strain evidence="13">CCAP 1055/1</strain>
    </source>
</reference>
<feature type="domain" description="Cation/H+ exchanger transmembrane" evidence="11">
    <location>
        <begin position="452"/>
        <end position="899"/>
    </location>
</feature>
<keyword evidence="13" id="KW-1185">Reference proteome</keyword>
<name>B7FSM0_PHATC</name>
<feature type="transmembrane region" description="Helical" evidence="10">
    <location>
        <begin position="628"/>
        <end position="661"/>
    </location>
</feature>
<feature type="transmembrane region" description="Helical" evidence="10">
    <location>
        <begin position="525"/>
        <end position="544"/>
    </location>
</feature>
<keyword evidence="3 10" id="KW-0812">Transmembrane</keyword>
<evidence type="ECO:0000256" key="7">
    <source>
        <dbReference type="ARBA" id="ARBA00023136"/>
    </source>
</evidence>
<feature type="region of interest" description="Disordered" evidence="9">
    <location>
        <begin position="196"/>
        <end position="215"/>
    </location>
</feature>
<dbReference type="InterPro" id="IPR004709">
    <property type="entry name" value="NaH_exchanger"/>
</dbReference>
<feature type="transmembrane region" description="Helical" evidence="10">
    <location>
        <begin position="464"/>
        <end position="484"/>
    </location>
</feature>
<dbReference type="InterPro" id="IPR018422">
    <property type="entry name" value="Cation/H_exchanger_CPA1"/>
</dbReference>
<feature type="transmembrane region" description="Helical" evidence="10">
    <location>
        <begin position="691"/>
        <end position="709"/>
    </location>
</feature>
<keyword evidence="8" id="KW-0739">Sodium transport</keyword>
<dbReference type="AlphaFoldDB" id="B7FSM0"/>